<dbReference type="EMBL" id="PQFF01000274">
    <property type="protein sequence ID" value="RHZ67581.1"/>
    <property type="molecule type" value="Genomic_DNA"/>
</dbReference>
<keyword evidence="2" id="KW-1185">Reference proteome</keyword>
<accession>A0A397HWF6</accession>
<protein>
    <recommendedName>
        <fullName evidence="3">TLDc domain-containing protein</fullName>
    </recommendedName>
</protein>
<organism evidence="1 2">
    <name type="scientific">Diversispora epigaea</name>
    <dbReference type="NCBI Taxonomy" id="1348612"/>
    <lineage>
        <taxon>Eukaryota</taxon>
        <taxon>Fungi</taxon>
        <taxon>Fungi incertae sedis</taxon>
        <taxon>Mucoromycota</taxon>
        <taxon>Glomeromycotina</taxon>
        <taxon>Glomeromycetes</taxon>
        <taxon>Diversisporales</taxon>
        <taxon>Diversisporaceae</taxon>
        <taxon>Diversispora</taxon>
    </lineage>
</organism>
<evidence type="ECO:0000313" key="2">
    <source>
        <dbReference type="Proteomes" id="UP000266861"/>
    </source>
</evidence>
<sequence length="112" mass="12917">MVMHVKRVVIIKVKGTDEILGGCNPLACDNICNIPYYFIGGKWMDTKESFIFSLKNGKIKNSILSRVKNSQYAICNAFKNSQNNFGPRFGDFYFTDCFSITNYEVFKIFRRS</sequence>
<evidence type="ECO:0008006" key="3">
    <source>
        <dbReference type="Google" id="ProtNLM"/>
    </source>
</evidence>
<dbReference type="Proteomes" id="UP000266861">
    <property type="component" value="Unassembled WGS sequence"/>
</dbReference>
<name>A0A397HWF6_9GLOM</name>
<dbReference type="AlphaFoldDB" id="A0A397HWF6"/>
<comment type="caution">
    <text evidence="1">The sequence shown here is derived from an EMBL/GenBank/DDBJ whole genome shotgun (WGS) entry which is preliminary data.</text>
</comment>
<proteinExistence type="predicted"/>
<gene>
    <name evidence="1" type="ORF">Glove_300g72</name>
</gene>
<reference evidence="1 2" key="1">
    <citation type="submission" date="2018-08" db="EMBL/GenBank/DDBJ databases">
        <title>Genome and evolution of the arbuscular mycorrhizal fungus Diversispora epigaea (formerly Glomus versiforme) and its bacterial endosymbionts.</title>
        <authorList>
            <person name="Sun X."/>
            <person name="Fei Z."/>
            <person name="Harrison M."/>
        </authorList>
    </citation>
    <scope>NUCLEOTIDE SEQUENCE [LARGE SCALE GENOMIC DNA]</scope>
    <source>
        <strain evidence="1 2">IT104</strain>
    </source>
</reference>
<evidence type="ECO:0000313" key="1">
    <source>
        <dbReference type="EMBL" id="RHZ67581.1"/>
    </source>
</evidence>